<dbReference type="GO" id="GO:0098994">
    <property type="term" value="P:symbiont entry into host cell via disruption of host cell envelope"/>
    <property type="evidence" value="ECO:0007669"/>
    <property type="project" value="UniProtKB-KW"/>
</dbReference>
<gene>
    <name evidence="7" type="ORF">bb8_p51</name>
</gene>
<proteinExistence type="inferred from homology"/>
<accession>A0A4Y5TNV2</accession>
<keyword evidence="3" id="KW-0946">Virion</keyword>
<dbReference type="Pfam" id="PF21882">
    <property type="entry name" value="Gp53-like_C"/>
    <property type="match status" value="1"/>
</dbReference>
<dbReference type="InterPro" id="IPR012334">
    <property type="entry name" value="Pectin_lyas_fold"/>
</dbReference>
<evidence type="ECO:0000256" key="3">
    <source>
        <dbReference type="ARBA" id="ARBA00022844"/>
    </source>
</evidence>
<comment type="similarity">
    <text evidence="4">In the N-terminal section; belongs to the Teseptimavirus fiber family.</text>
</comment>
<dbReference type="EMBL" id="MK984681">
    <property type="protein sequence ID" value="QDB71026.1"/>
    <property type="molecule type" value="Genomic_DNA"/>
</dbReference>
<evidence type="ECO:0000256" key="2">
    <source>
        <dbReference type="ARBA" id="ARBA00022732"/>
    </source>
</evidence>
<dbReference type="GO" id="GO:0098015">
    <property type="term" value="C:virus tail"/>
    <property type="evidence" value="ECO:0007669"/>
    <property type="project" value="UniProtKB-KW"/>
</dbReference>
<dbReference type="GO" id="GO:0098996">
    <property type="term" value="P:symbiont entry into host cell via disruption of host cell glycocalyx"/>
    <property type="evidence" value="ECO:0007669"/>
    <property type="project" value="UniProtKB-KW"/>
</dbReference>
<organism evidence="7 8">
    <name type="scientific">Bordetella phage vB_BbrP_BB8</name>
    <dbReference type="NCBI Taxonomy" id="2587820"/>
    <lineage>
        <taxon>Viruses</taxon>
        <taxon>Duplodnaviria</taxon>
        <taxon>Heunggongvirae</taxon>
        <taxon>Uroviricota</taxon>
        <taxon>Caudoviricetes</taxon>
        <taxon>Autographivirales</taxon>
        <taxon>Autographivirales incertae sedis</taxon>
        <taxon>Vistulavirus</taxon>
        <taxon>Vistulavirus BB8</taxon>
    </lineage>
</organism>
<name>A0A4Y5TNV2_9CAUD</name>
<dbReference type="SUPFAM" id="SSF51126">
    <property type="entry name" value="Pectin lyase-like"/>
    <property type="match status" value="1"/>
</dbReference>
<keyword evidence="2" id="KW-1227">Viral tail protein</keyword>
<feature type="domain" description="Bacteriophage T7 tail fibre protein-like N-terminal" evidence="5">
    <location>
        <begin position="2"/>
        <end position="118"/>
    </location>
</feature>
<dbReference type="InterPro" id="IPR011050">
    <property type="entry name" value="Pectin_lyase_fold/virulence"/>
</dbReference>
<protein>
    <submittedName>
        <fullName evidence="7">Tail fiber protein</fullName>
    </submittedName>
</protein>
<evidence type="ECO:0000259" key="5">
    <source>
        <dbReference type="Pfam" id="PF03906"/>
    </source>
</evidence>
<comment type="subcellular location">
    <subcellularLocation>
        <location evidence="1">Virion</location>
    </subcellularLocation>
</comment>
<dbReference type="InterPro" id="IPR054075">
    <property type="entry name" value="Gp53-like_C"/>
</dbReference>
<evidence type="ECO:0000259" key="6">
    <source>
        <dbReference type="Pfam" id="PF21882"/>
    </source>
</evidence>
<dbReference type="Gene3D" id="2.60.40.3940">
    <property type="match status" value="1"/>
</dbReference>
<evidence type="ECO:0000313" key="7">
    <source>
        <dbReference type="EMBL" id="QDB71026.1"/>
    </source>
</evidence>
<evidence type="ECO:0000313" key="8">
    <source>
        <dbReference type="Proteomes" id="UP000315813"/>
    </source>
</evidence>
<dbReference type="Gene3D" id="2.160.20.10">
    <property type="entry name" value="Single-stranded right-handed beta-helix, Pectin lyase-like"/>
    <property type="match status" value="1"/>
</dbReference>
<evidence type="ECO:0000256" key="1">
    <source>
        <dbReference type="ARBA" id="ARBA00004328"/>
    </source>
</evidence>
<reference evidence="7 8" key="1">
    <citation type="submission" date="2019-05" db="EMBL/GenBank/DDBJ databases">
        <authorList>
            <person name="Karczewska-Golec J."/>
            <person name="Decewicz P."/>
            <person name="Golec P."/>
        </authorList>
    </citation>
    <scope>NUCLEOTIDE SEQUENCE [LARGE SCALE GENOMIC DNA]</scope>
</reference>
<dbReference type="Proteomes" id="UP000315813">
    <property type="component" value="Segment"/>
</dbReference>
<dbReference type="Pfam" id="PF03906">
    <property type="entry name" value="Phage_T7_tail"/>
    <property type="match status" value="1"/>
</dbReference>
<sequence length="762" mass="80194">MPYSYTLLPGNGSNTNFNFSFGYLSRSHIHVKVDLEDVSFTWLTDFSIQIDPAPASGSVVEIRRITPLDQPAVVWTDGSTLTEQDMNYEARFNLYVNQESRDASEASVTQNALGEWDGQGRKTTNFADPTDPTGLVTRSYFESTYTPLLDSKVAEATTQANNAATSAATAQGYAAAADDSADAAAALLGLFRGQYLGAQPSNPTVDGNGQPVTAGDLYFNTTVQEMRVYASTGVWKPAGSTVEGILKRPPGNTPIIATAGQTNVPVAGGYDPGLILVLLNGVAISYPEADTSSGSDIVFATPLVAGDEVDYFAYGSFQVADTYTRAESADLFVQTVSTIAELRNVPQSSMGKALVLGYYAAGDGGGGLYRLDASDTTSADDGGSIIVGADGGRWKLGKADQFVIEQFGAKRDGSDCTAVFNAALAACKRLGVKKLVFSYGHYNFKSRPNAIDFGISLVGCGVNATVLDRDYNESGQNALLDFVAGSNGSSVKNLAVISLAGTSGGCAIRLLSSADSAVSTVLLEDLWVTTKGTDTWNNGIVVDGSARVTPATGVRDTAFRNVHIFGASSYSLVLNHAVGFTYMGGGIYPAGGSTAQSGGIQIRGVDSTRASQYVLLNITGCGVLNMTNCKDVEAHIPVIAGAIENASSASNIAIYGKASGTVAYNWTNGTYVERQDASRTSSGYRYLPNGMIEQWMTISATASTQNFNFPIEFPNACLTVQLTGSNPAYFPYYTNFTRLRVTVGMSTGSSGSTSVQVFATGY</sequence>
<feature type="domain" description="Putative tail fiber protein gp53-like C-terminal" evidence="6">
    <location>
        <begin position="687"/>
        <end position="762"/>
    </location>
</feature>
<keyword evidence="8" id="KW-1185">Reference proteome</keyword>
<evidence type="ECO:0000256" key="4">
    <source>
        <dbReference type="ARBA" id="ARBA00035636"/>
    </source>
</evidence>
<dbReference type="InterPro" id="IPR005604">
    <property type="entry name" value="Phage_T7_tail_fibre-like_N"/>
</dbReference>